<name>A0A368ZYF2_9FLAO</name>
<keyword evidence="1 4" id="KW-0489">Methyltransferase</keyword>
<dbReference type="GO" id="GO:0008990">
    <property type="term" value="F:rRNA (guanine-N2-)-methyltransferase activity"/>
    <property type="evidence" value="ECO:0007669"/>
    <property type="project" value="TreeGrafter"/>
</dbReference>
<dbReference type="GO" id="GO:0003723">
    <property type="term" value="F:RNA binding"/>
    <property type="evidence" value="ECO:0007669"/>
    <property type="project" value="UniProtKB-UniRule"/>
</dbReference>
<protein>
    <submittedName>
        <fullName evidence="4">Putative N6-adenine-specific DNA methylase</fullName>
    </submittedName>
</protein>
<evidence type="ECO:0000256" key="2">
    <source>
        <dbReference type="PROSITE-ProRule" id="PRU00529"/>
    </source>
</evidence>
<dbReference type="GO" id="GO:0070043">
    <property type="term" value="F:rRNA (guanine-N7-)-methyltransferase activity"/>
    <property type="evidence" value="ECO:0007669"/>
    <property type="project" value="TreeGrafter"/>
</dbReference>
<organism evidence="4 5">
    <name type="scientific">Schleiferia thermophila</name>
    <dbReference type="NCBI Taxonomy" id="884107"/>
    <lineage>
        <taxon>Bacteria</taxon>
        <taxon>Pseudomonadati</taxon>
        <taxon>Bacteroidota</taxon>
        <taxon>Flavobacteriia</taxon>
        <taxon>Flavobacteriales</taxon>
        <taxon>Schleiferiaceae</taxon>
        <taxon>Schleiferia</taxon>
    </lineage>
</organism>
<evidence type="ECO:0000313" key="5">
    <source>
        <dbReference type="Proteomes" id="UP000253517"/>
    </source>
</evidence>
<keyword evidence="5" id="KW-1185">Reference proteome</keyword>
<keyword evidence="2" id="KW-0694">RNA-binding</keyword>
<feature type="domain" description="THUMP" evidence="3">
    <location>
        <begin position="42"/>
        <end position="156"/>
    </location>
</feature>
<dbReference type="InterPro" id="IPR004114">
    <property type="entry name" value="THUMP_dom"/>
</dbReference>
<dbReference type="InterPro" id="IPR000241">
    <property type="entry name" value="RlmKL-like_Mtase"/>
</dbReference>
<dbReference type="SUPFAM" id="SSF53335">
    <property type="entry name" value="S-adenosyl-L-methionine-dependent methyltransferases"/>
    <property type="match status" value="1"/>
</dbReference>
<sequence>MMYTILVKTVSGFEQLLEQDILAYGGVVISVQKRSIICQGDADLVVKLNVCSGVAVYVYILLYHFEAHHKREYTTRIRDFKWENYLLTTQTFSIKSDVFGSNYFDNSLYASLLLKDAIADRQRDISGKRSNVDREYPDAEFYQYVHQSKVAVYINTSGAPLYRRGYKVMGAKAPINEVLAHGILRLAGYSGEQRFINPMCGSGTLISEAILLQRKECANRYRTSYAFRKFDWDNFEEIFLKITMNFKDVFREKVAQFIGIDSDADALKATEVTLQKIQKNEQVQLIHWDFLRWDKVVEDAFVILNVPYNHRLKINYEPFFKDLGKRLKKSFPGGECWVLSAGREHTKYMDLKSSHSIALYNGKIPVLLQQFKIY</sequence>
<dbReference type="PANTHER" id="PTHR47313">
    <property type="entry name" value="RIBOSOMAL RNA LARGE SUBUNIT METHYLTRANSFERASE K/L"/>
    <property type="match status" value="1"/>
</dbReference>
<reference evidence="4 5" key="1">
    <citation type="submission" date="2018-07" db="EMBL/GenBank/DDBJ databases">
        <title>Genomic Encyclopedia of Type Strains, Phase IV (KMG-IV): sequencing the most valuable type-strain genomes for metagenomic binning, comparative biology and taxonomic classification.</title>
        <authorList>
            <person name="Goeker M."/>
        </authorList>
    </citation>
    <scope>NUCLEOTIDE SEQUENCE [LARGE SCALE GENOMIC DNA]</scope>
    <source>
        <strain evidence="4 5">DSM 21410</strain>
    </source>
</reference>
<dbReference type="Pfam" id="PF01170">
    <property type="entry name" value="UPF0020"/>
    <property type="match status" value="1"/>
</dbReference>
<comment type="caution">
    <text evidence="4">The sequence shown here is derived from an EMBL/GenBank/DDBJ whole genome shotgun (WGS) entry which is preliminary data.</text>
</comment>
<gene>
    <name evidence="4" type="ORF">DES35_10533</name>
</gene>
<dbReference type="CDD" id="cd11715">
    <property type="entry name" value="THUMP_AdoMetMT"/>
    <property type="match status" value="1"/>
</dbReference>
<dbReference type="AlphaFoldDB" id="A0A368ZYF2"/>
<dbReference type="PANTHER" id="PTHR47313:SF1">
    <property type="entry name" value="RIBOSOMAL RNA LARGE SUBUNIT METHYLTRANSFERASE K_L"/>
    <property type="match status" value="1"/>
</dbReference>
<dbReference type="Pfam" id="PF02926">
    <property type="entry name" value="THUMP"/>
    <property type="match status" value="1"/>
</dbReference>
<dbReference type="Proteomes" id="UP000253517">
    <property type="component" value="Unassembled WGS sequence"/>
</dbReference>
<dbReference type="PROSITE" id="PS51165">
    <property type="entry name" value="THUMP"/>
    <property type="match status" value="1"/>
</dbReference>
<keyword evidence="1 4" id="KW-0808">Transferase</keyword>
<dbReference type="EMBL" id="QPJS01000005">
    <property type="protein sequence ID" value="RCX02062.1"/>
    <property type="molecule type" value="Genomic_DNA"/>
</dbReference>
<evidence type="ECO:0000256" key="1">
    <source>
        <dbReference type="ARBA" id="ARBA00022603"/>
    </source>
</evidence>
<proteinExistence type="predicted"/>
<evidence type="ECO:0000313" key="4">
    <source>
        <dbReference type="EMBL" id="RCX02062.1"/>
    </source>
</evidence>
<evidence type="ECO:0000259" key="3">
    <source>
        <dbReference type="PROSITE" id="PS51165"/>
    </source>
</evidence>
<dbReference type="Gene3D" id="3.30.2130.30">
    <property type="match status" value="1"/>
</dbReference>
<dbReference type="RefSeq" id="WP_084180202.1">
    <property type="nucleotide sequence ID" value="NZ_BHZF01000004.1"/>
</dbReference>
<dbReference type="Gene3D" id="3.40.50.150">
    <property type="entry name" value="Vaccinia Virus protein VP39"/>
    <property type="match status" value="1"/>
</dbReference>
<dbReference type="InterPro" id="IPR029063">
    <property type="entry name" value="SAM-dependent_MTases_sf"/>
</dbReference>
<accession>A0A368ZYF2</accession>